<dbReference type="PROSITE" id="PS01295">
    <property type="entry name" value="ISPD"/>
    <property type="match status" value="1"/>
</dbReference>
<feature type="binding site" evidence="14">
    <location>
        <position position="370"/>
    </location>
    <ligand>
        <name>4-CDP-2-C-methyl-D-erythritol 2-phosphate</name>
        <dbReference type="ChEBI" id="CHEBI:57919"/>
    </ligand>
</feature>
<dbReference type="InterPro" id="IPR029044">
    <property type="entry name" value="Nucleotide-diphossugar_trans"/>
</dbReference>
<keyword evidence="17" id="KW-1185">Reference proteome</keyword>
<keyword evidence="13 14" id="KW-0511">Multifunctional enzyme</keyword>
<comment type="similarity">
    <text evidence="14">In the N-terminal section; belongs to the IspD/TarI cytidylyltransferase family. IspD subfamily.</text>
</comment>
<dbReference type="HAMAP" id="MF_00107">
    <property type="entry name" value="IspF"/>
    <property type="match status" value="1"/>
</dbReference>
<comment type="function">
    <text evidence="14">Bifunctional enzyme that catalyzes the formation of 4-diphosphocytidyl-2-C-methyl-D-erythritol from CTP and 2-C-methyl-D-erythritol 4-phosphate (MEP) (IspD), and catalyzes the conversion of 4-diphosphocytidyl-2-C-methyl-D-erythritol 2-phosphate (CDP-ME2P) to 2-C-methyl-D-erythritol 2,4-cyclodiphosphate (ME-CPP) with a corresponding release of cytidine 5-monophosphate (CMP) (IspF).</text>
</comment>
<dbReference type="EMBL" id="JAMSHT010000001">
    <property type="protein sequence ID" value="MCM8556785.1"/>
    <property type="molecule type" value="Genomic_DNA"/>
</dbReference>
<evidence type="ECO:0000313" key="17">
    <source>
        <dbReference type="Proteomes" id="UP001155128"/>
    </source>
</evidence>
<feature type="binding site" evidence="14">
    <location>
        <position position="236"/>
    </location>
    <ligand>
        <name>a divalent metal cation</name>
        <dbReference type="ChEBI" id="CHEBI:60240"/>
    </ligand>
</feature>
<evidence type="ECO:0000256" key="8">
    <source>
        <dbReference type="ARBA" id="ARBA00022679"/>
    </source>
</evidence>
<dbReference type="CDD" id="cd00554">
    <property type="entry name" value="MECDP_synthase"/>
    <property type="match status" value="1"/>
</dbReference>
<evidence type="ECO:0000256" key="12">
    <source>
        <dbReference type="ARBA" id="ARBA00023239"/>
    </source>
</evidence>
<dbReference type="PROSITE" id="PS01350">
    <property type="entry name" value="ISPF"/>
    <property type="match status" value="1"/>
</dbReference>
<dbReference type="Pfam" id="PF02542">
    <property type="entry name" value="YgbB"/>
    <property type="match status" value="1"/>
</dbReference>
<evidence type="ECO:0000256" key="10">
    <source>
        <dbReference type="ARBA" id="ARBA00022723"/>
    </source>
</evidence>
<comment type="caution">
    <text evidence="16">The sequence shown here is derived from an EMBL/GenBank/DDBJ whole genome shotgun (WGS) entry which is preliminary data.</text>
</comment>
<feature type="binding site" evidence="14">
    <location>
        <position position="367"/>
    </location>
    <ligand>
        <name>4-CDP-2-C-methyl-D-erythritol 2-phosphate</name>
        <dbReference type="ChEBI" id="CHEBI:57919"/>
    </ligand>
</feature>
<dbReference type="HAMAP" id="MF_00108">
    <property type="entry name" value="IspD"/>
    <property type="match status" value="1"/>
</dbReference>
<keyword evidence="11 14" id="KW-0414">Isoprene biosynthesis</keyword>
<feature type="binding site" evidence="14">
    <location>
        <position position="238"/>
    </location>
    <ligand>
        <name>a divalent metal cation</name>
        <dbReference type="ChEBI" id="CHEBI:60240"/>
    </ligand>
</feature>
<dbReference type="SUPFAM" id="SSF53448">
    <property type="entry name" value="Nucleotide-diphospho-sugar transferases"/>
    <property type="match status" value="1"/>
</dbReference>
<keyword evidence="9 14" id="KW-0548">Nucleotidyltransferase</keyword>
<dbReference type="GO" id="GO:0016114">
    <property type="term" value="P:terpenoid biosynthetic process"/>
    <property type="evidence" value="ECO:0007669"/>
    <property type="project" value="InterPro"/>
</dbReference>
<dbReference type="SUPFAM" id="SSF69765">
    <property type="entry name" value="IpsF-like"/>
    <property type="match status" value="1"/>
</dbReference>
<proteinExistence type="inferred from homology"/>
<feature type="binding site" evidence="14">
    <location>
        <begin position="360"/>
        <end position="363"/>
    </location>
    <ligand>
        <name>4-CDP-2-C-methyl-D-erythritol 2-phosphate</name>
        <dbReference type="ChEBI" id="CHEBI:57919"/>
    </ligand>
</feature>
<dbReference type="NCBIfam" id="NF006899">
    <property type="entry name" value="PRK09382.1"/>
    <property type="match status" value="1"/>
</dbReference>
<dbReference type="InterPro" id="IPR020555">
    <property type="entry name" value="MECDP_synthase_CS"/>
</dbReference>
<comment type="catalytic activity">
    <reaction evidence="1 14">
        <text>4-CDP-2-C-methyl-D-erythritol 2-phosphate = 2-C-methyl-D-erythritol 2,4-cyclic diphosphate + CMP</text>
        <dbReference type="Rhea" id="RHEA:23864"/>
        <dbReference type="ChEBI" id="CHEBI:57919"/>
        <dbReference type="ChEBI" id="CHEBI:58483"/>
        <dbReference type="ChEBI" id="CHEBI:60377"/>
        <dbReference type="EC" id="4.6.1.12"/>
    </reaction>
</comment>
<evidence type="ECO:0000256" key="2">
    <source>
        <dbReference type="ARBA" id="ARBA00001282"/>
    </source>
</evidence>
<comment type="catalytic activity">
    <reaction evidence="2 14">
        <text>2-C-methyl-D-erythritol 4-phosphate + CTP + H(+) = 4-CDP-2-C-methyl-D-erythritol + diphosphate</text>
        <dbReference type="Rhea" id="RHEA:13429"/>
        <dbReference type="ChEBI" id="CHEBI:15378"/>
        <dbReference type="ChEBI" id="CHEBI:33019"/>
        <dbReference type="ChEBI" id="CHEBI:37563"/>
        <dbReference type="ChEBI" id="CHEBI:57823"/>
        <dbReference type="ChEBI" id="CHEBI:58262"/>
        <dbReference type="EC" id="2.7.7.60"/>
    </reaction>
</comment>
<feature type="site" description="Transition state stabilizer" evidence="14">
    <location>
        <position position="361"/>
    </location>
</feature>
<comment type="pathway">
    <text evidence="5 14">Isoprenoid biosynthesis; isopentenyl diphosphate biosynthesis via DXP pathway; isopentenyl diphosphate from 1-deoxy-D-xylulose 5-phosphate: step 2/6.</text>
</comment>
<evidence type="ECO:0000256" key="14">
    <source>
        <dbReference type="HAMAP-Rule" id="MF_01520"/>
    </source>
</evidence>
<dbReference type="InterPro" id="IPR001228">
    <property type="entry name" value="IspD"/>
</dbReference>
<keyword evidence="10 14" id="KW-0479">Metal-binding</keyword>
<keyword evidence="8 14" id="KW-0808">Transferase</keyword>
<dbReference type="RefSeq" id="WP_252112283.1">
    <property type="nucleotide sequence ID" value="NZ_JAMSHT010000001.1"/>
</dbReference>
<dbReference type="GO" id="GO:0046872">
    <property type="term" value="F:metal ion binding"/>
    <property type="evidence" value="ECO:0007669"/>
    <property type="project" value="UniProtKB-KW"/>
</dbReference>
<dbReference type="EC" id="4.6.1.12" evidence="14"/>
<comment type="cofactor">
    <cofactor evidence="3 14">
        <name>a divalent metal cation</name>
        <dbReference type="ChEBI" id="CHEBI:60240"/>
    </cofactor>
</comment>
<feature type="site" description="Transition state stabilizer" evidence="14">
    <location>
        <position position="26"/>
    </location>
</feature>
<feature type="binding site" evidence="14">
    <location>
        <begin position="262"/>
        <end position="263"/>
    </location>
    <ligand>
        <name>4-CDP-2-C-methyl-D-erythritol 2-phosphate</name>
        <dbReference type="ChEBI" id="CHEBI:57919"/>
    </ligand>
</feature>
<sequence length="387" mass="40219">MARIMHVTALIVAAGSGTRMGGDLPKQYARIGGKAVLAHAVDALLSHSKIDAVRVVIGEGQEDIAREALEWRDVGDFIIGGATRNESTRNGLAAVETSHVLVHDAARPFCPPEVIDRLVETLDGDAVAVVPVLAVADTMARLDDGGLGEAVSRDGLVKVQTPQGFRTEQLLDVLEQSDLAGAAATDEASVIRAAGLPVVTVEGHAKLEKLTTPADWARAAREMEQDMVPRTGMGFDVHAFAGPGPIILGGIEIAHEKGLAGHSDADVLLHAITDALLGAAGLGDIGEHFPPSDPQWKGAASDQFLVHAAKLVRAGGGTIDHVDATVICEAPKVGPHRAAMRTRIAGILELPEASVSVKATTTEKLGFAGRKEGIACQAVANIRMASA</sequence>
<dbReference type="Proteomes" id="UP001155128">
    <property type="component" value="Unassembled WGS sequence"/>
</dbReference>
<organism evidence="16 17">
    <name type="scientific">Sphingomicrobium sediminis</name>
    <dbReference type="NCBI Taxonomy" id="2950949"/>
    <lineage>
        <taxon>Bacteria</taxon>
        <taxon>Pseudomonadati</taxon>
        <taxon>Pseudomonadota</taxon>
        <taxon>Alphaproteobacteria</taxon>
        <taxon>Sphingomonadales</taxon>
        <taxon>Sphingomonadaceae</taxon>
        <taxon>Sphingomicrobium</taxon>
    </lineage>
</organism>
<comment type="similarity">
    <text evidence="6">Belongs to the IspF family.</text>
</comment>
<evidence type="ECO:0000256" key="9">
    <source>
        <dbReference type="ARBA" id="ARBA00022695"/>
    </source>
</evidence>
<dbReference type="InterPro" id="IPR036571">
    <property type="entry name" value="MECDP_synthase_sf"/>
</dbReference>
<evidence type="ECO:0000256" key="5">
    <source>
        <dbReference type="ARBA" id="ARBA00004787"/>
    </source>
</evidence>
<dbReference type="InterPro" id="IPR026596">
    <property type="entry name" value="IspD/F"/>
</dbReference>
<feature type="binding site" evidence="14">
    <location>
        <begin position="284"/>
        <end position="286"/>
    </location>
    <ligand>
        <name>4-CDP-2-C-methyl-D-erythritol 2-phosphate</name>
        <dbReference type="ChEBI" id="CHEBI:57919"/>
    </ligand>
</feature>
<feature type="region of interest" description="2-C-methyl-D-erythritol 4-phosphate cytidylyltransferase" evidence="14">
    <location>
        <begin position="1"/>
        <end position="229"/>
    </location>
</feature>
<feature type="domain" description="2-C-methyl-D-erythritol 2,4-cyclodiphosphate synthase" evidence="15">
    <location>
        <begin position="230"/>
        <end position="382"/>
    </location>
</feature>
<dbReference type="NCBIfam" id="TIGR00151">
    <property type="entry name" value="ispF"/>
    <property type="match status" value="1"/>
</dbReference>
<evidence type="ECO:0000256" key="4">
    <source>
        <dbReference type="ARBA" id="ARBA00004709"/>
    </source>
</evidence>
<dbReference type="AlphaFoldDB" id="A0A9X2EF36"/>
<dbReference type="PANTHER" id="PTHR43181">
    <property type="entry name" value="2-C-METHYL-D-ERYTHRITOL 2,4-CYCLODIPHOSPHATE SYNTHASE, CHLOROPLASTIC"/>
    <property type="match status" value="1"/>
</dbReference>
<name>A0A9X2EF36_9SPHN</name>
<dbReference type="EC" id="2.7.7.60" evidence="14"/>
<reference evidence="16" key="1">
    <citation type="submission" date="2022-06" db="EMBL/GenBank/DDBJ databases">
        <title>Sphingomicrobium sedimins sp. nov., a marine bacterium isolated from tidal flat.</title>
        <authorList>
            <person name="Kim C.-H."/>
            <person name="Yoo Y."/>
            <person name="Kim J.-J."/>
        </authorList>
    </citation>
    <scope>NUCLEOTIDE SEQUENCE</scope>
    <source>
        <strain evidence="16">GRR-S6-50</strain>
    </source>
</reference>
<feature type="binding site" evidence="14">
    <location>
        <position position="270"/>
    </location>
    <ligand>
        <name>a divalent metal cation</name>
        <dbReference type="ChEBI" id="CHEBI:60240"/>
    </ligand>
</feature>
<evidence type="ECO:0000256" key="6">
    <source>
        <dbReference type="ARBA" id="ARBA00008480"/>
    </source>
</evidence>
<dbReference type="NCBIfam" id="TIGR00453">
    <property type="entry name" value="ispD"/>
    <property type="match status" value="1"/>
</dbReference>
<dbReference type="InterPro" id="IPR018294">
    <property type="entry name" value="ISPD_synthase_CS"/>
</dbReference>
<feature type="site" description="Positions MEP for the nucleophilic attack" evidence="14">
    <location>
        <position position="153"/>
    </location>
</feature>
<comment type="similarity">
    <text evidence="7">Belongs to the IspD/TarI cytidylyltransferase family. IspD subfamily.</text>
</comment>
<evidence type="ECO:0000256" key="3">
    <source>
        <dbReference type="ARBA" id="ARBA00001968"/>
    </source>
</evidence>
<evidence type="ECO:0000256" key="11">
    <source>
        <dbReference type="ARBA" id="ARBA00023229"/>
    </source>
</evidence>
<dbReference type="PANTHER" id="PTHR43181:SF1">
    <property type="entry name" value="2-C-METHYL-D-ERYTHRITOL 2,4-CYCLODIPHOSPHATE SYNTHASE, CHLOROPLASTIC"/>
    <property type="match status" value="1"/>
</dbReference>
<dbReference type="Gene3D" id="3.30.1330.50">
    <property type="entry name" value="2-C-methyl-D-erythritol 2,4-cyclodiphosphate synthase"/>
    <property type="match status" value="1"/>
</dbReference>
<feature type="binding site" evidence="14">
    <location>
        <begin position="236"/>
        <end position="238"/>
    </location>
    <ligand>
        <name>4-CDP-2-C-methyl-D-erythritol 2-phosphate</name>
        <dbReference type="ChEBI" id="CHEBI:57919"/>
    </ligand>
</feature>
<evidence type="ECO:0000313" key="16">
    <source>
        <dbReference type="EMBL" id="MCM8556785.1"/>
    </source>
</evidence>
<comment type="similarity">
    <text evidence="14">In the C-terminal section; belongs to the IspF family.</text>
</comment>
<dbReference type="HAMAP" id="MF_01520">
    <property type="entry name" value="IspDF"/>
    <property type="match status" value="1"/>
</dbReference>
<dbReference type="GO" id="GO:0050518">
    <property type="term" value="F:2-C-methyl-D-erythritol 4-phosphate cytidylyltransferase activity"/>
    <property type="evidence" value="ECO:0007669"/>
    <property type="project" value="UniProtKB-UniRule"/>
</dbReference>
<protein>
    <recommendedName>
        <fullName evidence="14">Bifunctional enzyme IspD/IspF</fullName>
    </recommendedName>
    <domain>
        <recommendedName>
            <fullName evidence="14">2-C-methyl-D-erythritol 4-phosphate cytidylyltransferase</fullName>
            <ecNumber evidence="14">2.7.7.60</ecNumber>
        </recommendedName>
        <alternativeName>
            <fullName evidence="14">4-diphosphocytidyl-2C-methyl-D-erythritol synthase</fullName>
        </alternativeName>
        <alternativeName>
            <fullName evidence="14">MEP cytidylyltransferase</fullName>
            <shortName evidence="14">MCT</shortName>
        </alternativeName>
    </domain>
    <domain>
        <recommendedName>
            <fullName evidence="14">2-C-methyl-D-erythritol 2,4-cyclodiphosphate synthase</fullName>
            <shortName evidence="14">MECDP-synthase</shortName>
            <shortName evidence="14">MECPP-synthase</shortName>
            <shortName evidence="14">MECPS</shortName>
            <ecNumber evidence="14">4.6.1.12</ecNumber>
        </recommendedName>
    </domain>
</protein>
<dbReference type="CDD" id="cd02516">
    <property type="entry name" value="CDP-ME_synthetase"/>
    <property type="match status" value="1"/>
</dbReference>
<dbReference type="InterPro" id="IPR034683">
    <property type="entry name" value="IspD/TarI"/>
</dbReference>
<comment type="caution">
    <text evidence="14">Lacks conserved residue(s) required for the propagation of feature annotation.</text>
</comment>
<accession>A0A9X2EF36</accession>
<evidence type="ECO:0000256" key="1">
    <source>
        <dbReference type="ARBA" id="ARBA00000200"/>
    </source>
</evidence>
<feature type="site" description="Transition state stabilizer" evidence="14">
    <location>
        <position position="19"/>
    </location>
</feature>
<dbReference type="GO" id="GO:0008685">
    <property type="term" value="F:2-C-methyl-D-erythritol 2,4-cyclodiphosphate synthase activity"/>
    <property type="evidence" value="ECO:0007669"/>
    <property type="project" value="UniProtKB-UniRule"/>
</dbReference>
<evidence type="ECO:0000256" key="13">
    <source>
        <dbReference type="ARBA" id="ARBA00023268"/>
    </source>
</evidence>
<keyword evidence="12 14" id="KW-0456">Lyase</keyword>
<dbReference type="Pfam" id="PF01128">
    <property type="entry name" value="IspD"/>
    <property type="match status" value="1"/>
</dbReference>
<feature type="region of interest" description="2-C-methyl-D-erythritol 2,4-cyclodiphosphate synthase" evidence="14">
    <location>
        <begin position="230"/>
        <end position="387"/>
    </location>
</feature>
<dbReference type="InterPro" id="IPR003526">
    <property type="entry name" value="MECDP_synthase"/>
</dbReference>
<gene>
    <name evidence="14" type="primary">ispDF</name>
    <name evidence="16" type="ORF">NDO55_03005</name>
</gene>
<dbReference type="GO" id="GO:0019288">
    <property type="term" value="P:isopentenyl diphosphate biosynthetic process, methylerythritol 4-phosphate pathway"/>
    <property type="evidence" value="ECO:0007669"/>
    <property type="project" value="UniProtKB-UniRule"/>
</dbReference>
<dbReference type="FunFam" id="3.90.550.10:FF:000003">
    <property type="entry name" value="2-C-methyl-D-erythritol 4-phosphate cytidylyltransferase"/>
    <property type="match status" value="1"/>
</dbReference>
<feature type="site" description="Transition state stabilizer" evidence="14">
    <location>
        <position position="262"/>
    </location>
</feature>
<evidence type="ECO:0000259" key="15">
    <source>
        <dbReference type="Pfam" id="PF02542"/>
    </source>
</evidence>
<feature type="site" description="Positions MEP for the nucleophilic attack" evidence="14">
    <location>
        <position position="209"/>
    </location>
</feature>
<dbReference type="Gene3D" id="3.90.550.10">
    <property type="entry name" value="Spore Coat Polysaccharide Biosynthesis Protein SpsA, Chain A"/>
    <property type="match status" value="1"/>
</dbReference>
<comment type="pathway">
    <text evidence="4 14">Isoprenoid biosynthesis; isopentenyl diphosphate biosynthesis via DXP pathway; isopentenyl diphosphate from 1-deoxy-D-xylulose 5-phosphate: step 4/6.</text>
</comment>
<evidence type="ECO:0000256" key="7">
    <source>
        <dbReference type="ARBA" id="ARBA00009789"/>
    </source>
</evidence>